<keyword evidence="2" id="KW-1185">Reference proteome</keyword>
<sequence>MKVTETGDAHQIMVKIQDCINKHLHENDLDIQKARGKVALLKTSKKKSLIYSTIFPKESFDSTNIVSQSQYEERFYDMLKNLRNLTKYLRNMYCSSSKSSQSLDTRSLFPEEKHVIRMVLILFGKPVDEEQLLDDIVKELGQTGLVLEIENVRKTAVIPIRFTSEQIKFISKAAARVYNTVSFHCAYRVNLASHCVYKVRYLIQFEACISQKQCLLMIRFQ</sequence>
<dbReference type="AlphaFoldDB" id="A0A6J8AT98"/>
<evidence type="ECO:0000313" key="2">
    <source>
        <dbReference type="Proteomes" id="UP000507470"/>
    </source>
</evidence>
<evidence type="ECO:0000313" key="1">
    <source>
        <dbReference type="EMBL" id="CAC5371778.1"/>
    </source>
</evidence>
<name>A0A6J8AT98_MYTCO</name>
<dbReference type="EMBL" id="CACVKT020001806">
    <property type="protein sequence ID" value="CAC5371778.1"/>
    <property type="molecule type" value="Genomic_DNA"/>
</dbReference>
<gene>
    <name evidence="1" type="ORF">MCOR_10115</name>
</gene>
<organism evidence="1 2">
    <name type="scientific">Mytilus coruscus</name>
    <name type="common">Sea mussel</name>
    <dbReference type="NCBI Taxonomy" id="42192"/>
    <lineage>
        <taxon>Eukaryota</taxon>
        <taxon>Metazoa</taxon>
        <taxon>Spiralia</taxon>
        <taxon>Lophotrochozoa</taxon>
        <taxon>Mollusca</taxon>
        <taxon>Bivalvia</taxon>
        <taxon>Autobranchia</taxon>
        <taxon>Pteriomorphia</taxon>
        <taxon>Mytilida</taxon>
        <taxon>Mytiloidea</taxon>
        <taxon>Mytilidae</taxon>
        <taxon>Mytilinae</taxon>
        <taxon>Mytilus</taxon>
    </lineage>
</organism>
<reference evidence="1 2" key="1">
    <citation type="submission" date="2020-06" db="EMBL/GenBank/DDBJ databases">
        <authorList>
            <person name="Li R."/>
            <person name="Bekaert M."/>
        </authorList>
    </citation>
    <scope>NUCLEOTIDE SEQUENCE [LARGE SCALE GENOMIC DNA]</scope>
    <source>
        <strain evidence="2">wild</strain>
    </source>
</reference>
<dbReference type="Proteomes" id="UP000507470">
    <property type="component" value="Unassembled WGS sequence"/>
</dbReference>
<accession>A0A6J8AT98</accession>
<protein>
    <submittedName>
        <fullName evidence="1">Uncharacterized protein</fullName>
    </submittedName>
</protein>
<proteinExistence type="predicted"/>